<dbReference type="SUPFAM" id="SSF53474">
    <property type="entry name" value="alpha/beta-Hydrolases"/>
    <property type="match status" value="1"/>
</dbReference>
<dbReference type="EMBL" id="RYZZ01000007">
    <property type="protein sequence ID" value="RUQ30026.1"/>
    <property type="molecule type" value="Genomic_DNA"/>
</dbReference>
<dbReference type="InterPro" id="IPR029058">
    <property type="entry name" value="AB_hydrolase_fold"/>
</dbReference>
<name>A0A3S0VDX3_9BACI</name>
<sequence>MEQRTFQSDGQWNIIYYPVQPSGFSVLLIGDRNHFVEEENSYWLQHPGRFEILEHLKEYGYTVFSSNFYESGWGSVKTAELAKKLYFIMMKSEILNGRIHVLAEGTGALTAIRLMDEMSEQIRSAVFINPCLSLSAYLKKEKENKLFYKRQLKEISAALELEESKCEQFILSSQERLPNKEIPLKIIHILESVTRGQTDLYRKLEQQSERAKTDITFLLPEKRYKIPIQVQQFFKKHEFPL</sequence>
<dbReference type="Gene3D" id="3.40.50.1820">
    <property type="entry name" value="alpha/beta hydrolase"/>
    <property type="match status" value="1"/>
</dbReference>
<dbReference type="RefSeq" id="WP_126864047.1">
    <property type="nucleotide sequence ID" value="NZ_JAUSTX010000001.1"/>
</dbReference>
<dbReference type="Proteomes" id="UP000267430">
    <property type="component" value="Unassembled WGS sequence"/>
</dbReference>
<dbReference type="OrthoDB" id="2986585at2"/>
<comment type="caution">
    <text evidence="1">The sequence shown here is derived from an EMBL/GenBank/DDBJ whole genome shotgun (WGS) entry which is preliminary data.</text>
</comment>
<reference evidence="1 2" key="1">
    <citation type="submission" date="2018-12" db="EMBL/GenBank/DDBJ databases">
        <title>Bacillus chawlae sp. nov., Bacillus glennii sp. nov., and Bacillus saganii sp. nov. Isolated from the Vehicle Assembly Building at Kennedy Space Center where the Viking Spacecraft were Assembled.</title>
        <authorList>
            <person name="Seuylemezian A."/>
            <person name="Vaishampayan P."/>
        </authorList>
    </citation>
    <scope>NUCLEOTIDE SEQUENCE [LARGE SCALE GENOMIC DNA]</scope>
    <source>
        <strain evidence="1 2">L5</strain>
    </source>
</reference>
<accession>A0A3S0VDX3</accession>
<dbReference type="AlphaFoldDB" id="A0A3S0VDX3"/>
<dbReference type="GO" id="GO:0016787">
    <property type="term" value="F:hydrolase activity"/>
    <property type="evidence" value="ECO:0007669"/>
    <property type="project" value="UniProtKB-KW"/>
</dbReference>
<proteinExistence type="predicted"/>
<evidence type="ECO:0000313" key="1">
    <source>
        <dbReference type="EMBL" id="RUQ30026.1"/>
    </source>
</evidence>
<evidence type="ECO:0000313" key="2">
    <source>
        <dbReference type="Proteomes" id="UP000267430"/>
    </source>
</evidence>
<keyword evidence="2" id="KW-1185">Reference proteome</keyword>
<keyword evidence="1" id="KW-0378">Hydrolase</keyword>
<protein>
    <submittedName>
        <fullName evidence="1">Hydrolase</fullName>
    </submittedName>
</protein>
<organism evidence="1 2">
    <name type="scientific">Peribacillus cavernae</name>
    <dbReference type="NCBI Taxonomy" id="1674310"/>
    <lineage>
        <taxon>Bacteria</taxon>
        <taxon>Bacillati</taxon>
        <taxon>Bacillota</taxon>
        <taxon>Bacilli</taxon>
        <taxon>Bacillales</taxon>
        <taxon>Bacillaceae</taxon>
        <taxon>Peribacillus</taxon>
    </lineage>
</organism>
<gene>
    <name evidence="1" type="ORF">ELQ35_06630</name>
</gene>